<dbReference type="FunFam" id="3.40.50.720:FF:000084">
    <property type="entry name" value="Short-chain dehydrogenase reductase"/>
    <property type="match status" value="1"/>
</dbReference>
<accession>A0AAD4GRF3</accession>
<dbReference type="InterPro" id="IPR002347">
    <property type="entry name" value="SDR_fam"/>
</dbReference>
<dbReference type="GO" id="GO:0016491">
    <property type="term" value="F:oxidoreductase activity"/>
    <property type="evidence" value="ECO:0007669"/>
    <property type="project" value="UniProtKB-KW"/>
</dbReference>
<proteinExistence type="inferred from homology"/>
<reference evidence="4" key="2">
    <citation type="submission" date="2020-02" db="EMBL/GenBank/DDBJ databases">
        <authorList>
            <person name="Gilchrist C.L.M."/>
            <person name="Chooi Y.-H."/>
        </authorList>
    </citation>
    <scope>NUCLEOTIDE SEQUENCE</scope>
    <source>
        <strain evidence="4">MST-FP2251</strain>
    </source>
</reference>
<protein>
    <submittedName>
        <fullName evidence="4">Uncharacterized protein</fullName>
    </submittedName>
</protein>
<keyword evidence="5" id="KW-1185">Reference proteome</keyword>
<dbReference type="PANTHER" id="PTHR24321">
    <property type="entry name" value="DEHYDROGENASES, SHORT CHAIN"/>
    <property type="match status" value="1"/>
</dbReference>
<dbReference type="EMBL" id="VCAU01000076">
    <property type="protein sequence ID" value="KAF9886481.1"/>
    <property type="molecule type" value="Genomic_DNA"/>
</dbReference>
<dbReference type="CDD" id="cd05233">
    <property type="entry name" value="SDR_c"/>
    <property type="match status" value="1"/>
</dbReference>
<dbReference type="PANTHER" id="PTHR24321:SF8">
    <property type="entry name" value="ESTRADIOL 17-BETA-DEHYDROGENASE 8-RELATED"/>
    <property type="match status" value="1"/>
</dbReference>
<evidence type="ECO:0000256" key="2">
    <source>
        <dbReference type="ARBA" id="ARBA00022857"/>
    </source>
</evidence>
<comment type="similarity">
    <text evidence="1">Belongs to the short-chain dehydrogenases/reductases (SDR) family.</text>
</comment>
<dbReference type="Gene3D" id="3.40.50.720">
    <property type="entry name" value="NAD(P)-binding Rossmann-like Domain"/>
    <property type="match status" value="1"/>
</dbReference>
<dbReference type="PRINTS" id="PR00081">
    <property type="entry name" value="GDHRDH"/>
</dbReference>
<dbReference type="PROSITE" id="PS00061">
    <property type="entry name" value="ADH_SHORT"/>
    <property type="match status" value="1"/>
</dbReference>
<keyword evidence="2" id="KW-0521">NADP</keyword>
<evidence type="ECO:0000256" key="1">
    <source>
        <dbReference type="ARBA" id="ARBA00006484"/>
    </source>
</evidence>
<organism evidence="4 5">
    <name type="scientific">Aspergillus nanangensis</name>
    <dbReference type="NCBI Taxonomy" id="2582783"/>
    <lineage>
        <taxon>Eukaryota</taxon>
        <taxon>Fungi</taxon>
        <taxon>Dikarya</taxon>
        <taxon>Ascomycota</taxon>
        <taxon>Pezizomycotina</taxon>
        <taxon>Eurotiomycetes</taxon>
        <taxon>Eurotiomycetidae</taxon>
        <taxon>Eurotiales</taxon>
        <taxon>Aspergillaceae</taxon>
        <taxon>Aspergillus</taxon>
        <taxon>Aspergillus subgen. Circumdati</taxon>
    </lineage>
</organism>
<sequence>MASFARKVVAITGAASGIGLETAKLIASRGGILSLCDYHVENLHKAEKACRDAGAPDVLTSVTNVRSSAAVNKWISATVDKYGQLDAAANIAGVLHAPGEPGMSDIQNTSDEAWEFLLSVNTTGVFNCLRAQLRNMNNGGSIVNCASYAGLMGLPGCAPYVASKHAVVGLTRAAARENGAYNIRINAVAPGAVDSPGLRSSAEQGFSVPTRHSCVSRKATPKEIAQTVVFLLSSDSSFTTGAVYPVDGGWHC</sequence>
<gene>
    <name evidence="4" type="ORF">FE257_011388</name>
</gene>
<comment type="caution">
    <text evidence="4">The sequence shown here is derived from an EMBL/GenBank/DDBJ whole genome shotgun (WGS) entry which is preliminary data.</text>
</comment>
<dbReference type="SUPFAM" id="SSF51735">
    <property type="entry name" value="NAD(P)-binding Rossmann-fold domains"/>
    <property type="match status" value="1"/>
</dbReference>
<evidence type="ECO:0000313" key="4">
    <source>
        <dbReference type="EMBL" id="KAF9886481.1"/>
    </source>
</evidence>
<evidence type="ECO:0000256" key="3">
    <source>
        <dbReference type="ARBA" id="ARBA00023002"/>
    </source>
</evidence>
<reference evidence="4" key="1">
    <citation type="journal article" date="2019" name="Beilstein J. Org. Chem.">
        <title>Nanangenines: drimane sesquiterpenoids as the dominant metabolite cohort of a novel Australian fungus, Aspergillus nanangensis.</title>
        <authorList>
            <person name="Lacey H.J."/>
            <person name="Gilchrist C.L.M."/>
            <person name="Crombie A."/>
            <person name="Kalaitzis J.A."/>
            <person name="Vuong D."/>
            <person name="Rutledge P.J."/>
            <person name="Turner P."/>
            <person name="Pitt J.I."/>
            <person name="Lacey E."/>
            <person name="Chooi Y.H."/>
            <person name="Piggott A.M."/>
        </authorList>
    </citation>
    <scope>NUCLEOTIDE SEQUENCE</scope>
    <source>
        <strain evidence="4">MST-FP2251</strain>
    </source>
</reference>
<dbReference type="Pfam" id="PF13561">
    <property type="entry name" value="adh_short_C2"/>
    <property type="match status" value="1"/>
</dbReference>
<dbReference type="PRINTS" id="PR00080">
    <property type="entry name" value="SDRFAMILY"/>
</dbReference>
<dbReference type="Proteomes" id="UP001194746">
    <property type="component" value="Unassembled WGS sequence"/>
</dbReference>
<keyword evidence="3" id="KW-0560">Oxidoreductase</keyword>
<dbReference type="GO" id="GO:0044550">
    <property type="term" value="P:secondary metabolite biosynthetic process"/>
    <property type="evidence" value="ECO:0007669"/>
    <property type="project" value="UniProtKB-ARBA"/>
</dbReference>
<dbReference type="InterPro" id="IPR020904">
    <property type="entry name" value="Sc_DH/Rdtase_CS"/>
</dbReference>
<name>A0AAD4GRF3_ASPNN</name>
<dbReference type="AlphaFoldDB" id="A0AAD4GRF3"/>
<dbReference type="InterPro" id="IPR036291">
    <property type="entry name" value="NAD(P)-bd_dom_sf"/>
</dbReference>
<evidence type="ECO:0000313" key="5">
    <source>
        <dbReference type="Proteomes" id="UP001194746"/>
    </source>
</evidence>